<evidence type="ECO:0000313" key="3">
    <source>
        <dbReference type="Proteomes" id="UP000199446"/>
    </source>
</evidence>
<sequence length="120" mass="12846">MLRGFLTFLLFVVPLALAEGPVAASRVGVAIPPVAFLRVVSPSPGTPTFAEALELSSGRHVLRVVANTRWSLFLSVREKVLVDGVPYGEGRHVLEGRGRREVVLEVEEGGRVEVGVGLGF</sequence>
<protein>
    <recommendedName>
        <fullName evidence="4">PEGA domain-containing protein</fullName>
    </recommendedName>
</protein>
<evidence type="ECO:0000256" key="1">
    <source>
        <dbReference type="SAM" id="SignalP"/>
    </source>
</evidence>
<name>A0A1G7KLA3_9DEIN</name>
<dbReference type="EMBL" id="FNBC01000047">
    <property type="protein sequence ID" value="SDF37891.1"/>
    <property type="molecule type" value="Genomic_DNA"/>
</dbReference>
<evidence type="ECO:0008006" key="4">
    <source>
        <dbReference type="Google" id="ProtNLM"/>
    </source>
</evidence>
<organism evidence="2 3">
    <name type="scientific">Thermus arciformis</name>
    <dbReference type="NCBI Taxonomy" id="482827"/>
    <lineage>
        <taxon>Bacteria</taxon>
        <taxon>Thermotogati</taxon>
        <taxon>Deinococcota</taxon>
        <taxon>Deinococci</taxon>
        <taxon>Thermales</taxon>
        <taxon>Thermaceae</taxon>
        <taxon>Thermus</taxon>
    </lineage>
</organism>
<gene>
    <name evidence="2" type="ORF">SAMN04488243_1477</name>
</gene>
<dbReference type="RefSeq" id="WP_093008566.1">
    <property type="nucleotide sequence ID" value="NZ_FNBC01000047.1"/>
</dbReference>
<reference evidence="3" key="1">
    <citation type="submission" date="2016-10" db="EMBL/GenBank/DDBJ databases">
        <authorList>
            <person name="Varghese N."/>
            <person name="Submissions S."/>
        </authorList>
    </citation>
    <scope>NUCLEOTIDE SEQUENCE [LARGE SCALE GENOMIC DNA]</scope>
    <source>
        <strain evidence="3">CGMCC 1.6992</strain>
    </source>
</reference>
<feature type="chain" id="PRO_5011655022" description="PEGA domain-containing protein" evidence="1">
    <location>
        <begin position="19"/>
        <end position="120"/>
    </location>
</feature>
<proteinExistence type="predicted"/>
<feature type="signal peptide" evidence="1">
    <location>
        <begin position="1"/>
        <end position="18"/>
    </location>
</feature>
<dbReference type="Proteomes" id="UP000199446">
    <property type="component" value="Unassembled WGS sequence"/>
</dbReference>
<keyword evidence="3" id="KW-1185">Reference proteome</keyword>
<evidence type="ECO:0000313" key="2">
    <source>
        <dbReference type="EMBL" id="SDF37891.1"/>
    </source>
</evidence>
<dbReference type="OrthoDB" id="33397at2"/>
<dbReference type="AlphaFoldDB" id="A0A1G7KLA3"/>
<keyword evidence="1" id="KW-0732">Signal</keyword>
<accession>A0A1G7KLA3</accession>